<sequence>MDAVEDIGEVSLRVEAVQLGRFDDNHGTRKCFRPSISAREEPVFSFYSNRAQGPLGWKIFS</sequence>
<dbReference type="AlphaFoldDB" id="A0A1M6UZL4"/>
<gene>
    <name evidence="1" type="ORF">SAMN05444414_1016</name>
</gene>
<evidence type="ECO:0000313" key="2">
    <source>
        <dbReference type="Proteomes" id="UP000184191"/>
    </source>
</evidence>
<organism evidence="1 2">
    <name type="scientific">Roseovarius marisflavi</name>
    <dbReference type="NCBI Taxonomy" id="1054996"/>
    <lineage>
        <taxon>Bacteria</taxon>
        <taxon>Pseudomonadati</taxon>
        <taxon>Pseudomonadota</taxon>
        <taxon>Alphaproteobacteria</taxon>
        <taxon>Rhodobacterales</taxon>
        <taxon>Roseobacteraceae</taxon>
        <taxon>Roseovarius</taxon>
    </lineage>
</organism>
<reference evidence="2" key="1">
    <citation type="submission" date="2016-11" db="EMBL/GenBank/DDBJ databases">
        <authorList>
            <person name="Varghese N."/>
            <person name="Submissions S."/>
        </authorList>
    </citation>
    <scope>NUCLEOTIDE SEQUENCE [LARGE SCALE GENOMIC DNA]</scope>
    <source>
        <strain evidence="2">DSM 29327</strain>
    </source>
</reference>
<keyword evidence="2" id="KW-1185">Reference proteome</keyword>
<accession>A0A1M6UZL4</accession>
<proteinExistence type="predicted"/>
<dbReference type="Proteomes" id="UP000184191">
    <property type="component" value="Unassembled WGS sequence"/>
</dbReference>
<name>A0A1M6UZL4_9RHOB</name>
<evidence type="ECO:0000313" key="1">
    <source>
        <dbReference type="EMBL" id="SHK74506.1"/>
    </source>
</evidence>
<protein>
    <submittedName>
        <fullName evidence="1">Uncharacterized protein</fullName>
    </submittedName>
</protein>
<dbReference type="EMBL" id="FRBN01000001">
    <property type="protein sequence ID" value="SHK74506.1"/>
    <property type="molecule type" value="Genomic_DNA"/>
</dbReference>